<reference evidence="1 2" key="1">
    <citation type="submission" date="2020-08" db="EMBL/GenBank/DDBJ databases">
        <title>Cohnella phylogeny.</title>
        <authorList>
            <person name="Dunlap C."/>
        </authorList>
    </citation>
    <scope>NUCLEOTIDE SEQUENCE [LARGE SCALE GENOMIC DNA]</scope>
    <source>
        <strain evidence="1 2">DSM 28246</strain>
    </source>
</reference>
<keyword evidence="2" id="KW-1185">Reference proteome</keyword>
<protein>
    <recommendedName>
        <fullName evidence="3">WYL domain-containing protein</fullName>
    </recommendedName>
</protein>
<evidence type="ECO:0000313" key="2">
    <source>
        <dbReference type="Proteomes" id="UP000547209"/>
    </source>
</evidence>
<gene>
    <name evidence="1" type="ORF">H7C19_06325</name>
</gene>
<comment type="caution">
    <text evidence="1">The sequence shown here is derived from an EMBL/GenBank/DDBJ whole genome shotgun (WGS) entry which is preliminary data.</text>
</comment>
<dbReference type="EMBL" id="JACJVP010000007">
    <property type="protein sequence ID" value="MBB6670301.1"/>
    <property type="molecule type" value="Genomic_DNA"/>
</dbReference>
<organism evidence="1 2">
    <name type="scientific">Cohnella nanjingensis</name>
    <dbReference type="NCBI Taxonomy" id="1387779"/>
    <lineage>
        <taxon>Bacteria</taxon>
        <taxon>Bacillati</taxon>
        <taxon>Bacillota</taxon>
        <taxon>Bacilli</taxon>
        <taxon>Bacillales</taxon>
        <taxon>Paenibacillaceae</taxon>
        <taxon>Cohnella</taxon>
    </lineage>
</organism>
<dbReference type="Proteomes" id="UP000547209">
    <property type="component" value="Unassembled WGS sequence"/>
</dbReference>
<name>A0A7X0VE33_9BACL</name>
<evidence type="ECO:0000313" key="1">
    <source>
        <dbReference type="EMBL" id="MBB6670301.1"/>
    </source>
</evidence>
<dbReference type="RefSeq" id="WP_185141736.1">
    <property type="nucleotide sequence ID" value="NZ_JACJVP010000007.1"/>
</dbReference>
<sequence length="67" mass="7629">MQIDKYVGRNVEIIYQDSKGQITKRRVAVYSVRDGLVHVKDLTKKSIRTFVAERILAVMPAHSGRVS</sequence>
<accession>A0A7X0VE33</accession>
<dbReference type="AlphaFoldDB" id="A0A7X0VE33"/>
<evidence type="ECO:0008006" key="3">
    <source>
        <dbReference type="Google" id="ProtNLM"/>
    </source>
</evidence>
<proteinExistence type="predicted"/>